<comment type="caution">
    <text evidence="2">The sequence shown here is derived from an EMBL/GenBank/DDBJ whole genome shotgun (WGS) entry which is preliminary data.</text>
</comment>
<dbReference type="PANTHER" id="PTHR35201:SF4">
    <property type="entry name" value="BETA-PINACENE SYNTHASE-RELATED"/>
    <property type="match status" value="1"/>
</dbReference>
<dbReference type="SUPFAM" id="SSF48576">
    <property type="entry name" value="Terpenoid synthases"/>
    <property type="match status" value="1"/>
</dbReference>
<dbReference type="Gene3D" id="1.10.600.10">
    <property type="entry name" value="Farnesyl Diphosphate Synthase"/>
    <property type="match status" value="1"/>
</dbReference>
<dbReference type="RefSeq" id="WP_143096897.1">
    <property type="nucleotide sequence ID" value="NZ_FOIB01000001.1"/>
</dbReference>
<dbReference type="PANTHER" id="PTHR35201">
    <property type="entry name" value="TERPENE SYNTHASE"/>
    <property type="match status" value="1"/>
</dbReference>
<gene>
    <name evidence="2" type="ORF">SAMN05443572_101114</name>
</gene>
<comment type="similarity">
    <text evidence="1">Belongs to the terpene synthase family.</text>
</comment>
<evidence type="ECO:0000313" key="3">
    <source>
        <dbReference type="Proteomes" id="UP000183760"/>
    </source>
</evidence>
<accession>A0ABY1BVD8</accession>
<dbReference type="InterPro" id="IPR008949">
    <property type="entry name" value="Isoprenoid_synthase_dom_sf"/>
</dbReference>
<keyword evidence="3" id="KW-1185">Reference proteome</keyword>
<dbReference type="EC" id="4.2.3.-" evidence="1"/>
<name>A0ABY1BVD8_MYXFU</name>
<dbReference type="Pfam" id="PF19086">
    <property type="entry name" value="Terpene_syn_C_2"/>
    <property type="match status" value="1"/>
</dbReference>
<keyword evidence="1" id="KW-0479">Metal-binding</keyword>
<organism evidence="2 3">
    <name type="scientific">Myxococcus fulvus</name>
    <dbReference type="NCBI Taxonomy" id="33"/>
    <lineage>
        <taxon>Bacteria</taxon>
        <taxon>Pseudomonadati</taxon>
        <taxon>Myxococcota</taxon>
        <taxon>Myxococcia</taxon>
        <taxon>Myxococcales</taxon>
        <taxon>Cystobacterineae</taxon>
        <taxon>Myxococcaceae</taxon>
        <taxon>Myxococcus</taxon>
    </lineage>
</organism>
<evidence type="ECO:0000313" key="2">
    <source>
        <dbReference type="EMBL" id="SES77449.1"/>
    </source>
</evidence>
<reference evidence="2 3" key="1">
    <citation type="submission" date="2016-10" db="EMBL/GenBank/DDBJ databases">
        <authorList>
            <person name="Varghese N."/>
            <person name="Submissions S."/>
        </authorList>
    </citation>
    <scope>NUCLEOTIDE SEQUENCE [LARGE SCALE GENOMIC DNA]</scope>
    <source>
        <strain evidence="2 3">DSM 16525</strain>
    </source>
</reference>
<proteinExistence type="inferred from homology"/>
<comment type="cofactor">
    <cofactor evidence="1">
        <name>Mg(2+)</name>
        <dbReference type="ChEBI" id="CHEBI:18420"/>
    </cofactor>
</comment>
<dbReference type="InterPro" id="IPR034686">
    <property type="entry name" value="Terpene_cyclase-like_2"/>
</dbReference>
<dbReference type="Proteomes" id="UP000183760">
    <property type="component" value="Unassembled WGS sequence"/>
</dbReference>
<sequence>MLPAVNFPMPFVSRCHPDLEAARQRNLEWAREVGLVVNEADARRLLLWDMAGIFAYWLPRASREGLDLAIDTITVGVFLEEHMEASIDKPPEFVRDACAEMFAVIEPGGLQTPSTVLSAAFVTLWARLCEGAPLEWKRRVALHWRWFIDAYIEEARWRGSRVPQTLEGYLKLRRESGFTHVMVDMSERANGFTLPDRVRDIPSVARIITLTVDIVDVMNDVCSLEKELALGDVHNVVLVLQHERGLSQEAAIAESYEMMRRWCDEIIQLEALIPQDCVRHGLSQVETENLLHFVRALKEGIGGQPDWYRTCGRYENASNPRAVAVGTTNPMRPLLVTPAHP</sequence>
<keyword evidence="1" id="KW-0460">Magnesium</keyword>
<protein>
    <recommendedName>
        <fullName evidence="1">Terpene synthase</fullName>
        <ecNumber evidence="1">4.2.3.-</ecNumber>
    </recommendedName>
</protein>
<evidence type="ECO:0000256" key="1">
    <source>
        <dbReference type="RuleBase" id="RU366034"/>
    </source>
</evidence>
<dbReference type="EMBL" id="FOIB01000001">
    <property type="protein sequence ID" value="SES77449.1"/>
    <property type="molecule type" value="Genomic_DNA"/>
</dbReference>
<keyword evidence="1" id="KW-0456">Lyase</keyword>